<dbReference type="RefSeq" id="WP_024857035.1">
    <property type="nucleotide sequence ID" value="NZ_JEOB01000004.1"/>
</dbReference>
<dbReference type="GO" id="GO:0003677">
    <property type="term" value="F:DNA binding"/>
    <property type="evidence" value="ECO:0007669"/>
    <property type="project" value="InterPro"/>
</dbReference>
<dbReference type="PATRIC" id="fig|1341156.4.peg.3643"/>
<evidence type="ECO:0000259" key="1">
    <source>
        <dbReference type="PROSITE" id="PS50944"/>
    </source>
</evidence>
<dbReference type="OrthoDB" id="1850794at2"/>
<dbReference type="GO" id="GO:0003700">
    <property type="term" value="F:DNA-binding transcription factor activity"/>
    <property type="evidence" value="ECO:0007669"/>
    <property type="project" value="InterPro"/>
</dbReference>
<dbReference type="GO" id="GO:0046914">
    <property type="term" value="F:transition metal ion binding"/>
    <property type="evidence" value="ECO:0007669"/>
    <property type="project" value="InterPro"/>
</dbReference>
<proteinExistence type="predicted"/>
<dbReference type="SUPFAM" id="SSF46785">
    <property type="entry name" value="Winged helix' DNA-binding domain"/>
    <property type="match status" value="1"/>
</dbReference>
<dbReference type="GO" id="GO:0046983">
    <property type="term" value="F:protein dimerization activity"/>
    <property type="evidence" value="ECO:0007669"/>
    <property type="project" value="InterPro"/>
</dbReference>
<dbReference type="Pfam" id="PF01325">
    <property type="entry name" value="Fe_dep_repress"/>
    <property type="match status" value="1"/>
</dbReference>
<dbReference type="InterPro" id="IPR036388">
    <property type="entry name" value="WH-like_DNA-bd_sf"/>
</dbReference>
<evidence type="ECO:0000313" key="2">
    <source>
        <dbReference type="EMBL" id="EXM37513.1"/>
    </source>
</evidence>
<dbReference type="AlphaFoldDB" id="A0A011VSG8"/>
<keyword evidence="3" id="KW-1185">Reference proteome</keyword>
<protein>
    <submittedName>
        <fullName evidence="2">Transcriptional regulator</fullName>
    </submittedName>
</protein>
<dbReference type="Gene3D" id="1.10.10.10">
    <property type="entry name" value="Winged helix-like DNA-binding domain superfamily/Winged helix DNA-binding domain"/>
    <property type="match status" value="1"/>
</dbReference>
<dbReference type="Proteomes" id="UP000021369">
    <property type="component" value="Unassembled WGS sequence"/>
</dbReference>
<dbReference type="PANTHER" id="PTHR33238">
    <property type="entry name" value="IRON (METAL) DEPENDENT REPRESSOR, DTXR FAMILY"/>
    <property type="match status" value="1"/>
</dbReference>
<gene>
    <name evidence="2" type="ORF">RASY3_13100</name>
</gene>
<dbReference type="SUPFAM" id="SSF47979">
    <property type="entry name" value="Iron-dependent repressor protein, dimerization domain"/>
    <property type="match status" value="1"/>
</dbReference>
<dbReference type="InterPro" id="IPR036421">
    <property type="entry name" value="Fe_dep_repressor_sf"/>
</dbReference>
<dbReference type="InterPro" id="IPR050536">
    <property type="entry name" value="DtxR_MntR_Metal-Reg"/>
</dbReference>
<feature type="domain" description="HTH dtxR-type" evidence="1">
    <location>
        <begin position="1"/>
        <end position="63"/>
    </location>
</feature>
<dbReference type="EMBL" id="JEOB01000004">
    <property type="protein sequence ID" value="EXM37513.1"/>
    <property type="molecule type" value="Genomic_DNA"/>
</dbReference>
<dbReference type="InterPro" id="IPR036390">
    <property type="entry name" value="WH_DNA-bd_sf"/>
</dbReference>
<dbReference type="InterPro" id="IPR022687">
    <property type="entry name" value="HTH_DTXR"/>
</dbReference>
<evidence type="ECO:0000313" key="3">
    <source>
        <dbReference type="Proteomes" id="UP000021369"/>
    </source>
</evidence>
<comment type="caution">
    <text evidence="2">The sequence shown here is derived from an EMBL/GenBank/DDBJ whole genome shotgun (WGS) entry which is preliminary data.</text>
</comment>
<sequence>MLTEQQKKYLITIYLLGQNGDRVRTTDIADYLHVAKASAVKMCKKLIDEELIIKEPYRQIALTQKGVSEANGLFTPCVILQDFFTSKVGIDPKKAGEASMMISSVLDEETMEKLVNYVLSQG</sequence>
<accession>A0A011VSG8</accession>
<dbReference type="PROSITE" id="PS50944">
    <property type="entry name" value="HTH_DTXR"/>
    <property type="match status" value="1"/>
</dbReference>
<organism evidence="2 3">
    <name type="scientific">Ruminococcus albus SY3</name>
    <dbReference type="NCBI Taxonomy" id="1341156"/>
    <lineage>
        <taxon>Bacteria</taxon>
        <taxon>Bacillati</taxon>
        <taxon>Bacillota</taxon>
        <taxon>Clostridia</taxon>
        <taxon>Eubacteriales</taxon>
        <taxon>Oscillospiraceae</taxon>
        <taxon>Ruminococcus</taxon>
    </lineage>
</organism>
<dbReference type="SMART" id="SM00529">
    <property type="entry name" value="HTH_DTXR"/>
    <property type="match status" value="1"/>
</dbReference>
<dbReference type="InterPro" id="IPR022689">
    <property type="entry name" value="Iron_dep_repressor"/>
</dbReference>
<reference evidence="2 3" key="1">
    <citation type="submission" date="2013-06" db="EMBL/GenBank/DDBJ databases">
        <title>Rumen cellulosomics: divergent fiber-degrading strategies revealed by comparative genome-wide analysis of six Ruminococcal strains.</title>
        <authorList>
            <person name="Dassa B."/>
            <person name="Borovok I."/>
            <person name="Lamed R."/>
            <person name="Flint H."/>
            <person name="Yeoman C.J."/>
            <person name="White B."/>
            <person name="Bayer E.A."/>
        </authorList>
    </citation>
    <scope>NUCLEOTIDE SEQUENCE [LARGE SCALE GENOMIC DNA]</scope>
    <source>
        <strain evidence="2 3">SY3</strain>
    </source>
</reference>
<dbReference type="PANTHER" id="PTHR33238:SF7">
    <property type="entry name" value="IRON-DEPENDENT TRANSCRIPTIONAL REGULATOR"/>
    <property type="match status" value="1"/>
</dbReference>
<name>A0A011VSG8_RUMAL</name>